<dbReference type="Pfam" id="PF13410">
    <property type="entry name" value="GST_C_2"/>
    <property type="match status" value="1"/>
</dbReference>
<evidence type="ECO:0000313" key="8">
    <source>
        <dbReference type="Proteomes" id="UP000183832"/>
    </source>
</evidence>
<dbReference type="PROSITE" id="PS50404">
    <property type="entry name" value="GST_NTER"/>
    <property type="match status" value="1"/>
</dbReference>
<evidence type="ECO:0000259" key="6">
    <source>
        <dbReference type="PROSITE" id="PS51465"/>
    </source>
</evidence>
<dbReference type="InterPro" id="IPR036282">
    <property type="entry name" value="Glutathione-S-Trfase_C_sf"/>
</dbReference>
<dbReference type="Gene3D" id="3.30.60.30">
    <property type="match status" value="2"/>
</dbReference>
<evidence type="ECO:0000256" key="1">
    <source>
        <dbReference type="ARBA" id="ARBA00011067"/>
    </source>
</evidence>
<sequence>MKILFVLMLALAALFAFAQAEEKCDEACPYNYAPVCAKPLTGTGKALTFGNDCAVRVYSCETKTSSKAPTFPDDGKLRLYTMKFCPFGHRSQLIVEANKIPNHTVFVNTKDKPEWFIEKSPTAKVPTLEIPNKPEPLVESLIVSDYLVDYQPNSSLKSSDSYQRALDNILLDRYNGVISLFYAMLRGTAESTPENVTKFFNALEYYENQLKKRGTKFFNGSRPGFVDYMIWPWIERIDIVPNLIKGTFEWDENRFKNFLTWKKDMEQDPTVNTFWLSVEDHTTFITTFAAGNPNFYIQLISVVFIATLTNTSPAKKDSCQTVCTADYTPICAQIAQGKGADITFGNSCVLANYNCQHKDRAYTRKSDGECPGKAPVRL</sequence>
<dbReference type="InterPro" id="IPR036249">
    <property type="entry name" value="Thioredoxin-like_sf"/>
</dbReference>
<dbReference type="Pfam" id="PF13417">
    <property type="entry name" value="GST_N_3"/>
    <property type="match status" value="1"/>
</dbReference>
<dbReference type="InterPro" id="IPR004045">
    <property type="entry name" value="Glutathione_S-Trfase_N"/>
</dbReference>
<dbReference type="InterPro" id="IPR050983">
    <property type="entry name" value="GST_Omega/HSP26"/>
</dbReference>
<gene>
    <name evidence="7" type="ORF">CLUMA_CG005718</name>
</gene>
<dbReference type="Proteomes" id="UP000183832">
    <property type="component" value="Unassembled WGS sequence"/>
</dbReference>
<keyword evidence="8" id="KW-1185">Reference proteome</keyword>
<dbReference type="STRING" id="568069.A0A1J1HVR5"/>
<dbReference type="PANTHER" id="PTHR43968">
    <property type="match status" value="1"/>
</dbReference>
<dbReference type="SFLD" id="SFLDS00019">
    <property type="entry name" value="Glutathione_Transferase_(cytos"/>
    <property type="match status" value="1"/>
</dbReference>
<dbReference type="SFLD" id="SFLDG00358">
    <property type="entry name" value="Main_(cytGST)"/>
    <property type="match status" value="1"/>
</dbReference>
<feature type="domain" description="GST N-terminal" evidence="4">
    <location>
        <begin position="75"/>
        <end position="155"/>
    </location>
</feature>
<evidence type="ECO:0000259" key="4">
    <source>
        <dbReference type="PROSITE" id="PS50404"/>
    </source>
</evidence>
<dbReference type="InterPro" id="IPR010987">
    <property type="entry name" value="Glutathione-S-Trfase_C-like"/>
</dbReference>
<evidence type="ECO:0000259" key="5">
    <source>
        <dbReference type="PROSITE" id="PS50405"/>
    </source>
</evidence>
<dbReference type="OrthoDB" id="4951845at2759"/>
<dbReference type="PROSITE" id="PS51465">
    <property type="entry name" value="KAZAL_2"/>
    <property type="match status" value="1"/>
</dbReference>
<dbReference type="SUPFAM" id="SSF100895">
    <property type="entry name" value="Kazal-type serine protease inhibitors"/>
    <property type="match status" value="1"/>
</dbReference>
<dbReference type="InterPro" id="IPR005442">
    <property type="entry name" value="GST_omega"/>
</dbReference>
<dbReference type="Gene3D" id="3.40.30.10">
    <property type="entry name" value="Glutaredoxin"/>
    <property type="match status" value="1"/>
</dbReference>
<accession>A0A1J1HVR5</accession>
<dbReference type="SUPFAM" id="SSF47616">
    <property type="entry name" value="GST C-terminal domain-like"/>
    <property type="match status" value="1"/>
</dbReference>
<keyword evidence="3" id="KW-0732">Signal</keyword>
<evidence type="ECO:0000313" key="7">
    <source>
        <dbReference type="EMBL" id="CRK92152.1"/>
    </source>
</evidence>
<reference evidence="7 8" key="1">
    <citation type="submission" date="2015-04" db="EMBL/GenBank/DDBJ databases">
        <authorList>
            <person name="Syromyatnikov M.Y."/>
            <person name="Popov V.N."/>
        </authorList>
    </citation>
    <scope>NUCLEOTIDE SEQUENCE [LARGE SCALE GENOMIC DNA]</scope>
</reference>
<dbReference type="GO" id="GO:0005737">
    <property type="term" value="C:cytoplasm"/>
    <property type="evidence" value="ECO:0007669"/>
    <property type="project" value="InterPro"/>
</dbReference>
<dbReference type="AlphaFoldDB" id="A0A1J1HVR5"/>
<dbReference type="PANTHER" id="PTHR43968:SF6">
    <property type="entry name" value="GLUTATHIONE S-TRANSFERASE OMEGA"/>
    <property type="match status" value="1"/>
</dbReference>
<keyword evidence="2" id="KW-0560">Oxidoreductase</keyword>
<dbReference type="InterPro" id="IPR002350">
    <property type="entry name" value="Kazal_dom"/>
</dbReference>
<proteinExistence type="inferred from homology"/>
<dbReference type="SUPFAM" id="SSF52833">
    <property type="entry name" value="Thioredoxin-like"/>
    <property type="match status" value="1"/>
</dbReference>
<dbReference type="PROSITE" id="PS50405">
    <property type="entry name" value="GST_CTER"/>
    <property type="match status" value="1"/>
</dbReference>
<dbReference type="GO" id="GO:0006749">
    <property type="term" value="P:glutathione metabolic process"/>
    <property type="evidence" value="ECO:0007669"/>
    <property type="project" value="TreeGrafter"/>
</dbReference>
<dbReference type="PRINTS" id="PR01625">
    <property type="entry name" value="GSTRNSFRASEO"/>
</dbReference>
<feature type="signal peptide" evidence="3">
    <location>
        <begin position="1"/>
        <end position="20"/>
    </location>
</feature>
<dbReference type="FunFam" id="3.40.30.10:FF:000123">
    <property type="entry name" value="Glutathione transferase o1"/>
    <property type="match status" value="1"/>
</dbReference>
<dbReference type="InterPro" id="IPR036058">
    <property type="entry name" value="Kazal_dom_sf"/>
</dbReference>
<protein>
    <submittedName>
        <fullName evidence="7">CLUMA_CG005718, isoform A</fullName>
    </submittedName>
</protein>
<feature type="domain" description="Kazal-like" evidence="6">
    <location>
        <begin position="313"/>
        <end position="372"/>
    </location>
</feature>
<feature type="domain" description="GST C-terminal" evidence="5">
    <location>
        <begin position="160"/>
        <end position="284"/>
    </location>
</feature>
<dbReference type="Gene3D" id="1.20.1050.10">
    <property type="match status" value="1"/>
</dbReference>
<dbReference type="GO" id="GO:0004364">
    <property type="term" value="F:glutathione transferase activity"/>
    <property type="evidence" value="ECO:0007669"/>
    <property type="project" value="InterPro"/>
</dbReference>
<dbReference type="GO" id="GO:0045174">
    <property type="term" value="F:glutathione dehydrogenase (ascorbate) activity"/>
    <property type="evidence" value="ECO:0007669"/>
    <property type="project" value="TreeGrafter"/>
</dbReference>
<name>A0A1J1HVR5_9DIPT</name>
<evidence type="ECO:0000256" key="2">
    <source>
        <dbReference type="ARBA" id="ARBA00023002"/>
    </source>
</evidence>
<evidence type="ECO:0000256" key="3">
    <source>
        <dbReference type="SAM" id="SignalP"/>
    </source>
</evidence>
<feature type="chain" id="PRO_5012317374" evidence="3">
    <location>
        <begin position="21"/>
        <end position="378"/>
    </location>
</feature>
<comment type="similarity">
    <text evidence="1">Belongs to the GST superfamily. Omega family.</text>
</comment>
<dbReference type="FunFam" id="1.20.1050.10:FF:000009">
    <property type="entry name" value="Glutathione S-transferase omega-1"/>
    <property type="match status" value="1"/>
</dbReference>
<dbReference type="EMBL" id="CVRI01000024">
    <property type="protein sequence ID" value="CRK92152.1"/>
    <property type="molecule type" value="Genomic_DNA"/>
</dbReference>
<organism evidence="7 8">
    <name type="scientific">Clunio marinus</name>
    <dbReference type="NCBI Taxonomy" id="568069"/>
    <lineage>
        <taxon>Eukaryota</taxon>
        <taxon>Metazoa</taxon>
        <taxon>Ecdysozoa</taxon>
        <taxon>Arthropoda</taxon>
        <taxon>Hexapoda</taxon>
        <taxon>Insecta</taxon>
        <taxon>Pterygota</taxon>
        <taxon>Neoptera</taxon>
        <taxon>Endopterygota</taxon>
        <taxon>Diptera</taxon>
        <taxon>Nematocera</taxon>
        <taxon>Chironomoidea</taxon>
        <taxon>Chironomidae</taxon>
        <taxon>Clunio</taxon>
    </lineage>
</organism>
<dbReference type="InterPro" id="IPR040079">
    <property type="entry name" value="Glutathione_S-Trfase"/>
</dbReference>